<dbReference type="Pfam" id="PF12245">
    <property type="entry name" value="Big_3_2"/>
    <property type="match status" value="1"/>
</dbReference>
<feature type="domain" description="DUF4165" evidence="3">
    <location>
        <begin position="28"/>
        <end position="145"/>
    </location>
</feature>
<gene>
    <name evidence="4" type="ORF">CTM88_19315</name>
</gene>
<dbReference type="Proteomes" id="UP000240254">
    <property type="component" value="Unassembled WGS sequence"/>
</dbReference>
<dbReference type="Pfam" id="PF13750">
    <property type="entry name" value="Big_3_3"/>
    <property type="match status" value="1"/>
</dbReference>
<feature type="domain" description="Ig-like" evidence="1">
    <location>
        <begin position="147"/>
        <end position="256"/>
    </location>
</feature>
<comment type="caution">
    <text evidence="4">The sequence shown here is derived from an EMBL/GenBank/DDBJ whole genome shotgun (WGS) entry which is preliminary data.</text>
</comment>
<evidence type="ECO:0000259" key="3">
    <source>
        <dbReference type="Pfam" id="PF13752"/>
    </source>
</evidence>
<proteinExistence type="predicted"/>
<dbReference type="AlphaFoldDB" id="A0A2T3IF79"/>
<dbReference type="EMBL" id="PYMK01000029">
    <property type="protein sequence ID" value="PSU24127.1"/>
    <property type="molecule type" value="Genomic_DNA"/>
</dbReference>
<reference evidence="4 5" key="1">
    <citation type="submission" date="2018-03" db="EMBL/GenBank/DDBJ databases">
        <title>Whole genome sequencing of Histamine producing bacteria.</title>
        <authorList>
            <person name="Butler K."/>
        </authorList>
    </citation>
    <scope>NUCLEOTIDE SEQUENCE [LARGE SCALE GENOMIC DNA]</scope>
    <source>
        <strain evidence="4 5">BS2</strain>
    </source>
</reference>
<dbReference type="InterPro" id="IPR022038">
    <property type="entry name" value="Ig-like_bact"/>
</dbReference>
<organism evidence="4 5">
    <name type="scientific">Photobacterium aquimaris</name>
    <dbReference type="NCBI Taxonomy" id="512643"/>
    <lineage>
        <taxon>Bacteria</taxon>
        <taxon>Pseudomonadati</taxon>
        <taxon>Pseudomonadota</taxon>
        <taxon>Gammaproteobacteria</taxon>
        <taxon>Vibrionales</taxon>
        <taxon>Vibrionaceae</taxon>
        <taxon>Photobacterium</taxon>
    </lineage>
</organism>
<name>A0A2T3IF79_9GAMM</name>
<sequence>MDSYVKVLRYIMKYIYVLILLFFSFSSHAEIIEYRFTDTNAESKIISGATNIINPVGNINIVVSSGLDRYVNLKIINSDNIDVYDSKSDLIGIHDRITTAGGDYFGYVFSTPQLDDGLYRIEQTLLDYNSLVVKTIDTTVSIDTTPPASDPTITWIKYGWSFGSINDFGTGGASRALELRNINDDNGLASAIYYAIDGNGSRKEVAATLDSEKGIATVPISQAASTTIAPIDKHQYTIGFDIYDLAGNKTSVSRQSNIQRSVPTNTVEIYNSSTSSWQTYVENMTVYSNPVKIRYGRNKSEHVNFNGTDFGWADSTYNEVTDNKIYYNVELPYPQLYSYFNFYTKSGMLRTNRYPSLIFSYAPGVLKAPTPLSLQHQRTTSDGWHGQSHSTNQALTYNRIKINAQPRPYRQKAWLSGIGHCYIEISETSCEMDVSISRSSGRGYAPYSYGASRADGSWSVHKSYFFTYWDFNPPQIDALSRNGEIIEFVVTDNDTINNWQINMFQTYSFQAAAINVNGDAFPLTLKSYTTRSYNTKSGIFTLDSLDEGTYDIVFTTKDTYGNAATKTLSDKVIIDQTPPAIIVRVNDEAFVHGQTVKGLESLSIELNDPHNPEIKSIALKGGPASDAVLLEWSPTGERDTYQLEYPRIFPSLEDNQSYTVDIVATDDYNQSATLSLIFDYIPNNIIKVDSIKTLAVNKILRDSFNKPFIYISSTQLRTADGKLAVGSQEINFSVRSDADLPVQVVDTLIQPGETKSLYVELQDGRFELPIVPGENGTEGLSNFLLEVPSLR</sequence>
<dbReference type="InterPro" id="IPR025429">
    <property type="entry name" value="DUF4165"/>
</dbReference>
<accession>A0A2T3IF79</accession>
<evidence type="ECO:0000259" key="2">
    <source>
        <dbReference type="Pfam" id="PF13750"/>
    </source>
</evidence>
<dbReference type="OrthoDB" id="5830493at2"/>
<evidence type="ECO:0000259" key="1">
    <source>
        <dbReference type="Pfam" id="PF12245"/>
    </source>
</evidence>
<dbReference type="RefSeq" id="WP_082967921.1">
    <property type="nucleotide sequence ID" value="NZ_LZFA01000014.1"/>
</dbReference>
<evidence type="ECO:0000313" key="4">
    <source>
        <dbReference type="EMBL" id="PSU24127.1"/>
    </source>
</evidence>
<protein>
    <submittedName>
        <fullName evidence="4">DUF4165 domain-containing protein</fullName>
    </submittedName>
</protein>
<evidence type="ECO:0000313" key="5">
    <source>
        <dbReference type="Proteomes" id="UP000240254"/>
    </source>
</evidence>
<feature type="domain" description="Ig-like" evidence="2">
    <location>
        <begin position="539"/>
        <end position="690"/>
    </location>
</feature>
<dbReference type="Pfam" id="PF13752">
    <property type="entry name" value="DUF4165"/>
    <property type="match status" value="1"/>
</dbReference>